<proteinExistence type="predicted"/>
<gene>
    <name evidence="1" type="ORF">PACLA_8A030448</name>
</gene>
<protein>
    <submittedName>
        <fullName evidence="1">Uncharacterized protein</fullName>
    </submittedName>
</protein>
<name>A0A7D9IQA4_PARCT</name>
<sequence length="143" mass="17034">MAWSPAQRQRILVERDILSVYFPDRVTWLHGQTKVEIRMTTNNDNEYCLRVYLPEDFPNSVPDMVVKQSPQPMPNWENNGQTHTLTRRDGFLRICHYRASRWSSDNTLYQVFMKGRLWLEAYEAHLRTSQPLDDFLGDMQINQ</sequence>
<dbReference type="OrthoDB" id="5945078at2759"/>
<accession>A0A7D9IQA4</accession>
<dbReference type="AlphaFoldDB" id="A0A7D9IQA4"/>
<dbReference type="EMBL" id="CACRXK020007118">
    <property type="protein sequence ID" value="CAB4011349.1"/>
    <property type="molecule type" value="Genomic_DNA"/>
</dbReference>
<organism evidence="1 2">
    <name type="scientific">Paramuricea clavata</name>
    <name type="common">Red gorgonian</name>
    <name type="synonym">Violescent sea-whip</name>
    <dbReference type="NCBI Taxonomy" id="317549"/>
    <lineage>
        <taxon>Eukaryota</taxon>
        <taxon>Metazoa</taxon>
        <taxon>Cnidaria</taxon>
        <taxon>Anthozoa</taxon>
        <taxon>Octocorallia</taxon>
        <taxon>Malacalcyonacea</taxon>
        <taxon>Plexauridae</taxon>
        <taxon>Paramuricea</taxon>
    </lineage>
</organism>
<reference evidence="1" key="1">
    <citation type="submission" date="2020-04" db="EMBL/GenBank/DDBJ databases">
        <authorList>
            <person name="Alioto T."/>
            <person name="Alioto T."/>
            <person name="Gomez Garrido J."/>
        </authorList>
    </citation>
    <scope>NUCLEOTIDE SEQUENCE</scope>
    <source>
        <strain evidence="1">A484AB</strain>
    </source>
</reference>
<evidence type="ECO:0000313" key="1">
    <source>
        <dbReference type="EMBL" id="CAB4011349.1"/>
    </source>
</evidence>
<comment type="caution">
    <text evidence="1">The sequence shown here is derived from an EMBL/GenBank/DDBJ whole genome shotgun (WGS) entry which is preliminary data.</text>
</comment>
<dbReference type="InterPro" id="IPR016135">
    <property type="entry name" value="UBQ-conjugating_enzyme/RWD"/>
</dbReference>
<dbReference type="Proteomes" id="UP001152795">
    <property type="component" value="Unassembled WGS sequence"/>
</dbReference>
<keyword evidence="2" id="KW-1185">Reference proteome</keyword>
<evidence type="ECO:0000313" key="2">
    <source>
        <dbReference type="Proteomes" id="UP001152795"/>
    </source>
</evidence>
<dbReference type="SUPFAM" id="SSF54495">
    <property type="entry name" value="UBC-like"/>
    <property type="match status" value="1"/>
</dbReference>